<reference evidence="1 2" key="1">
    <citation type="journal article" date="2016" name="Nat. Commun.">
        <title>Thousands of microbial genomes shed light on interconnected biogeochemical processes in an aquifer system.</title>
        <authorList>
            <person name="Anantharaman K."/>
            <person name="Brown C.T."/>
            <person name="Hug L.A."/>
            <person name="Sharon I."/>
            <person name="Castelle C.J."/>
            <person name="Probst A.J."/>
            <person name="Thomas B.C."/>
            <person name="Singh A."/>
            <person name="Wilkins M.J."/>
            <person name="Karaoz U."/>
            <person name="Brodie E.L."/>
            <person name="Williams K.H."/>
            <person name="Hubbard S.S."/>
            <person name="Banfield J.F."/>
        </authorList>
    </citation>
    <scope>NUCLEOTIDE SEQUENCE [LARGE SCALE GENOMIC DNA]</scope>
</reference>
<dbReference type="Proteomes" id="UP000177960">
    <property type="component" value="Unassembled WGS sequence"/>
</dbReference>
<name>A0A1G1ZHS8_9BACT</name>
<organism evidence="1 2">
    <name type="scientific">Candidatus Harrisonbacteria bacterium RIFCSPHIGHO2_02_FULL_42_16</name>
    <dbReference type="NCBI Taxonomy" id="1798404"/>
    <lineage>
        <taxon>Bacteria</taxon>
        <taxon>Candidatus Harrisoniibacteriota</taxon>
    </lineage>
</organism>
<dbReference type="EMBL" id="MHJG01000009">
    <property type="protein sequence ID" value="OGY64122.1"/>
    <property type="molecule type" value="Genomic_DNA"/>
</dbReference>
<gene>
    <name evidence="1" type="ORF">A3B92_01075</name>
</gene>
<comment type="caution">
    <text evidence="1">The sequence shown here is derived from an EMBL/GenBank/DDBJ whole genome shotgun (WGS) entry which is preliminary data.</text>
</comment>
<evidence type="ECO:0000313" key="2">
    <source>
        <dbReference type="Proteomes" id="UP000177960"/>
    </source>
</evidence>
<evidence type="ECO:0000313" key="1">
    <source>
        <dbReference type="EMBL" id="OGY64122.1"/>
    </source>
</evidence>
<dbReference type="SUPFAM" id="SSF50447">
    <property type="entry name" value="Translation proteins"/>
    <property type="match status" value="1"/>
</dbReference>
<dbReference type="AlphaFoldDB" id="A0A1G1ZHS8"/>
<evidence type="ECO:0008006" key="3">
    <source>
        <dbReference type="Google" id="ProtNLM"/>
    </source>
</evidence>
<sequence length="98" mass="10869">MLKKLLKALGFSKKVSRQDKPIGEVTHYYGNLKVAIVRFSQEVPAGKNVTFQGVTSDFSQDLSSMEFDHKPVVSAPAGKEVGIKVKEKVREGDKVYLN</sequence>
<proteinExistence type="predicted"/>
<protein>
    <recommendedName>
        <fullName evidence="3">Translation elongation factor-like protein</fullName>
    </recommendedName>
</protein>
<dbReference type="STRING" id="1798404.A3B92_01075"/>
<dbReference type="InterPro" id="IPR009000">
    <property type="entry name" value="Transl_B-barrel_sf"/>
</dbReference>
<accession>A0A1G1ZHS8</accession>